<evidence type="ECO:0000313" key="8">
    <source>
        <dbReference type="EMBL" id="TPX75737.1"/>
    </source>
</evidence>
<dbReference type="OrthoDB" id="10259545at2759"/>
<feature type="domain" description="Tryptophan synthase beta chain-like PALP" evidence="7">
    <location>
        <begin position="50"/>
        <end position="373"/>
    </location>
</feature>
<accession>A0A507FL42</accession>
<evidence type="ECO:0000256" key="2">
    <source>
        <dbReference type="ARBA" id="ARBA00007103"/>
    </source>
</evidence>
<dbReference type="GO" id="GO:0016740">
    <property type="term" value="F:transferase activity"/>
    <property type="evidence" value="ECO:0007669"/>
    <property type="project" value="UniProtKB-KW"/>
</dbReference>
<evidence type="ECO:0000256" key="3">
    <source>
        <dbReference type="ARBA" id="ARBA00022605"/>
    </source>
</evidence>
<comment type="cofactor">
    <cofactor evidence="1">
        <name>pyridoxal 5'-phosphate</name>
        <dbReference type="ChEBI" id="CHEBI:597326"/>
    </cofactor>
</comment>
<dbReference type="SUPFAM" id="SSF53686">
    <property type="entry name" value="Tryptophan synthase beta subunit-like PLP-dependent enzymes"/>
    <property type="match status" value="1"/>
</dbReference>
<comment type="caution">
    <text evidence="8">The sequence shown here is derived from an EMBL/GenBank/DDBJ whole genome shotgun (WGS) entry which is preliminary data.</text>
</comment>
<keyword evidence="3" id="KW-0028">Amino-acid biosynthesis</keyword>
<sequence>MLEQNKVASTAFWLALASVAGVGVWMQLRSRGTSRGQRQATQLKSIADAAETPLVVIPSLSRITGCTIVGKMEMLSVGGSSKDRLARAVIEQAERDHLITPHQGHIIVEGTVGSTGISLATIANAKGYKALIIMPDDQAQEKYELLTQLGATIEKVRPVSIADPNHFVRVAERRAKEINKSGERNSDGNPIRAFFVNQFETPVNFETHFTQTGPEIYSQLQQVGIKNLDSFVMGAGTGGTLAGVSMFLKSKMQDLRVVLADPEGSGLFNKVKSNIMYSPTEAEGTRKRHQVDTIVEGIGINRVTHNFQTALKQPNLISNAVKVTDREAVEMSRFILRNDGLFCGSSTAVHLVAAYREAKQLGPGHTVLTFLCDSGTRHLTKFWNDKYIKKAGLEPKSSGADVDFL</sequence>
<dbReference type="EMBL" id="QEAP01000070">
    <property type="protein sequence ID" value="TPX75737.1"/>
    <property type="molecule type" value="Genomic_DNA"/>
</dbReference>
<dbReference type="Gene3D" id="3.40.50.1100">
    <property type="match status" value="2"/>
</dbReference>
<name>A0A507FL42_9FUNG</name>
<dbReference type="GO" id="GO:0019344">
    <property type="term" value="P:cysteine biosynthetic process"/>
    <property type="evidence" value="ECO:0007669"/>
    <property type="project" value="UniProtKB-KW"/>
</dbReference>
<gene>
    <name evidence="8" type="ORF">CcCBS67573_g02988</name>
</gene>
<dbReference type="CDD" id="cd01561">
    <property type="entry name" value="CBS_like"/>
    <property type="match status" value="1"/>
</dbReference>
<evidence type="ECO:0000256" key="5">
    <source>
        <dbReference type="ARBA" id="ARBA00022898"/>
    </source>
</evidence>
<organism evidence="8 9">
    <name type="scientific">Chytriomyces confervae</name>
    <dbReference type="NCBI Taxonomy" id="246404"/>
    <lineage>
        <taxon>Eukaryota</taxon>
        <taxon>Fungi</taxon>
        <taxon>Fungi incertae sedis</taxon>
        <taxon>Chytridiomycota</taxon>
        <taxon>Chytridiomycota incertae sedis</taxon>
        <taxon>Chytridiomycetes</taxon>
        <taxon>Chytridiales</taxon>
        <taxon>Chytriomycetaceae</taxon>
        <taxon>Chytriomyces</taxon>
    </lineage>
</organism>
<keyword evidence="9" id="KW-1185">Reference proteome</keyword>
<keyword evidence="6" id="KW-0198">Cysteine biosynthesis</keyword>
<evidence type="ECO:0000256" key="4">
    <source>
        <dbReference type="ARBA" id="ARBA00022679"/>
    </source>
</evidence>
<proteinExistence type="inferred from homology"/>
<dbReference type="PANTHER" id="PTHR10314">
    <property type="entry name" value="CYSTATHIONINE BETA-SYNTHASE"/>
    <property type="match status" value="1"/>
</dbReference>
<evidence type="ECO:0000313" key="9">
    <source>
        <dbReference type="Proteomes" id="UP000320333"/>
    </source>
</evidence>
<keyword evidence="5" id="KW-0663">Pyridoxal phosphate</keyword>
<dbReference type="FunFam" id="3.40.50.1100:FF:000016">
    <property type="entry name" value="Cysteine synthase A"/>
    <property type="match status" value="1"/>
</dbReference>
<dbReference type="InterPro" id="IPR036052">
    <property type="entry name" value="TrpB-like_PALP_sf"/>
</dbReference>
<dbReference type="Pfam" id="PF00291">
    <property type="entry name" value="PALP"/>
    <property type="match status" value="1"/>
</dbReference>
<keyword evidence="4" id="KW-0808">Transferase</keyword>
<reference evidence="8 9" key="1">
    <citation type="journal article" date="2019" name="Sci. Rep.">
        <title>Comparative genomics of chytrid fungi reveal insights into the obligate biotrophic and pathogenic lifestyle of Synchytrium endobioticum.</title>
        <authorList>
            <person name="van de Vossenberg B.T.L.H."/>
            <person name="Warris S."/>
            <person name="Nguyen H.D.T."/>
            <person name="van Gent-Pelzer M.P.E."/>
            <person name="Joly D.L."/>
            <person name="van de Geest H.C."/>
            <person name="Bonants P.J.M."/>
            <person name="Smith D.S."/>
            <person name="Levesque C.A."/>
            <person name="van der Lee T.A.J."/>
        </authorList>
    </citation>
    <scope>NUCLEOTIDE SEQUENCE [LARGE SCALE GENOMIC DNA]</scope>
    <source>
        <strain evidence="8 9">CBS 675.73</strain>
    </source>
</reference>
<dbReference type="InterPro" id="IPR001926">
    <property type="entry name" value="TrpB-like_PALP"/>
</dbReference>
<dbReference type="AlphaFoldDB" id="A0A507FL42"/>
<evidence type="ECO:0000256" key="6">
    <source>
        <dbReference type="ARBA" id="ARBA00023192"/>
    </source>
</evidence>
<dbReference type="STRING" id="246404.A0A507FL42"/>
<dbReference type="Proteomes" id="UP000320333">
    <property type="component" value="Unassembled WGS sequence"/>
</dbReference>
<protein>
    <recommendedName>
        <fullName evidence="7">Tryptophan synthase beta chain-like PALP domain-containing protein</fullName>
    </recommendedName>
</protein>
<comment type="similarity">
    <text evidence="2">Belongs to the cysteine synthase/cystathionine beta-synthase family.</text>
</comment>
<evidence type="ECO:0000256" key="1">
    <source>
        <dbReference type="ARBA" id="ARBA00001933"/>
    </source>
</evidence>
<evidence type="ECO:0000259" key="7">
    <source>
        <dbReference type="Pfam" id="PF00291"/>
    </source>
</evidence>
<dbReference type="InterPro" id="IPR050214">
    <property type="entry name" value="Cys_Synth/Cystath_Beta-Synth"/>
</dbReference>